<dbReference type="RefSeq" id="WP_130289074.1">
    <property type="nucleotide sequence ID" value="NZ_SHKL01000001.1"/>
</dbReference>
<dbReference type="Proteomes" id="UP000291591">
    <property type="component" value="Unassembled WGS sequence"/>
</dbReference>
<evidence type="ECO:0008006" key="3">
    <source>
        <dbReference type="Google" id="ProtNLM"/>
    </source>
</evidence>
<reference evidence="1 2" key="1">
    <citation type="submission" date="2019-02" db="EMBL/GenBank/DDBJ databases">
        <title>Sequencing the genomes of 1000 actinobacteria strains.</title>
        <authorList>
            <person name="Klenk H.-P."/>
        </authorList>
    </citation>
    <scope>NUCLEOTIDE SEQUENCE [LARGE SCALE GENOMIC DNA]</scope>
    <source>
        <strain evidence="1 2">DSM 45779</strain>
    </source>
</reference>
<name>A0A4V2FQF7_PSEST</name>
<evidence type="ECO:0000313" key="1">
    <source>
        <dbReference type="EMBL" id="RZT84480.1"/>
    </source>
</evidence>
<proteinExistence type="predicted"/>
<protein>
    <recommendedName>
        <fullName evidence="3">MaoC dehydratase-like protein</fullName>
    </recommendedName>
</protein>
<accession>A0A4V2FQF7</accession>
<dbReference type="OrthoDB" id="5182823at2"/>
<gene>
    <name evidence="1" type="ORF">EV383_1322</name>
</gene>
<keyword evidence="2" id="KW-1185">Reference proteome</keyword>
<comment type="caution">
    <text evidence="1">The sequence shown here is derived from an EMBL/GenBank/DDBJ whole genome shotgun (WGS) entry which is preliminary data.</text>
</comment>
<sequence length="147" mass="16144">MITEDELSALVGHRMPGGRARIEPYVDWLTRDVVGAPQRAPGDDTVHPAVAFLVAQGNVGLELEEVFALFGARSQDGPMLGEWSVDFARPLRTGVDYDVTCRVDRVRRKRGARTGVFDLATVEIGLDGPDGARHATVRPTYVFPRRS</sequence>
<dbReference type="EMBL" id="SHKL01000001">
    <property type="protein sequence ID" value="RZT84480.1"/>
    <property type="molecule type" value="Genomic_DNA"/>
</dbReference>
<dbReference type="AlphaFoldDB" id="A0A4V2FQF7"/>
<organism evidence="1 2">
    <name type="scientific">Pseudonocardia sediminis</name>
    <dbReference type="NCBI Taxonomy" id="1397368"/>
    <lineage>
        <taxon>Bacteria</taxon>
        <taxon>Bacillati</taxon>
        <taxon>Actinomycetota</taxon>
        <taxon>Actinomycetes</taxon>
        <taxon>Pseudonocardiales</taxon>
        <taxon>Pseudonocardiaceae</taxon>
        <taxon>Pseudonocardia</taxon>
    </lineage>
</organism>
<evidence type="ECO:0000313" key="2">
    <source>
        <dbReference type="Proteomes" id="UP000291591"/>
    </source>
</evidence>